<dbReference type="PANTHER" id="PTHR34220:SF7">
    <property type="entry name" value="SENSOR HISTIDINE KINASE YPDA"/>
    <property type="match status" value="1"/>
</dbReference>
<gene>
    <name evidence="3" type="ORF">DPV69_00520</name>
</gene>
<feature type="transmembrane region" description="Helical" evidence="1">
    <location>
        <begin position="37"/>
        <end position="56"/>
    </location>
</feature>
<keyword evidence="1" id="KW-0812">Transmembrane</keyword>
<feature type="transmembrane region" description="Helical" evidence="1">
    <location>
        <begin position="72"/>
        <end position="93"/>
    </location>
</feature>
<feature type="transmembrane region" description="Helical" evidence="1">
    <location>
        <begin position="12"/>
        <end position="31"/>
    </location>
</feature>
<keyword evidence="1" id="KW-0472">Membrane</keyword>
<evidence type="ECO:0000256" key="1">
    <source>
        <dbReference type="SAM" id="Phobius"/>
    </source>
</evidence>
<dbReference type="InterPro" id="IPR010559">
    <property type="entry name" value="Sig_transdc_His_kin_internal"/>
</dbReference>
<proteinExistence type="predicted"/>
<accession>A0A3S3QGW7</accession>
<dbReference type="Gene3D" id="3.30.565.10">
    <property type="entry name" value="Histidine kinase-like ATPase, C-terminal domain"/>
    <property type="match status" value="1"/>
</dbReference>
<keyword evidence="3" id="KW-0418">Kinase</keyword>
<dbReference type="GO" id="GO:0016020">
    <property type="term" value="C:membrane"/>
    <property type="evidence" value="ECO:0007669"/>
    <property type="project" value="InterPro"/>
</dbReference>
<dbReference type="Pfam" id="PF06580">
    <property type="entry name" value="His_kinase"/>
    <property type="match status" value="1"/>
</dbReference>
<evidence type="ECO:0000313" key="3">
    <source>
        <dbReference type="EMBL" id="RWU09864.1"/>
    </source>
</evidence>
<sequence length="384" mass="44356">MFVKFCLQHKRLLLHLIFWGICLTILTFMFAVGLPGYFLAFKLVLMLFPIHVAYYYTVSTVIIPKFLYRRHFIALALSFILACAFFTCCYRLIEILFADPYLFKQLKPLNPGFKWKKIEGTISEQFFNGQYMIHALEQSNSIIWGGLLIKFVGMWYDRKQMALNSELNFLKAQIHPHFLFNTLNNLYALTLNNSPASPKVVLDLSQILRYMLYECNTDYVPLKKDVEVIKNYIALEQLRYGDKLDLNLKIKGEITGQQIAPLLMIPLIENAFKHGASEMIEEAWINIVLEVEPNAIKLKVSNSKPLEKHQGHRSHFGKIGLANVRKRLELIYPETHHFTVHDEEDLFAVILHIESISNVSASSKVKNTPIHSSFTKLTVENKGL</sequence>
<dbReference type="InterPro" id="IPR050640">
    <property type="entry name" value="Bact_2-comp_sensor_kinase"/>
</dbReference>
<comment type="caution">
    <text evidence="3">The sequence shown here is derived from an EMBL/GenBank/DDBJ whole genome shotgun (WGS) entry which is preliminary data.</text>
</comment>
<dbReference type="Proteomes" id="UP000284120">
    <property type="component" value="Unassembled WGS sequence"/>
</dbReference>
<dbReference type="PANTHER" id="PTHR34220">
    <property type="entry name" value="SENSOR HISTIDINE KINASE YPDA"/>
    <property type="match status" value="1"/>
</dbReference>
<keyword evidence="1" id="KW-1133">Transmembrane helix</keyword>
<organism evidence="3 4">
    <name type="scientific">Pedobacter chitinilyticus</name>
    <dbReference type="NCBI Taxonomy" id="2233776"/>
    <lineage>
        <taxon>Bacteria</taxon>
        <taxon>Pseudomonadati</taxon>
        <taxon>Bacteroidota</taxon>
        <taxon>Sphingobacteriia</taxon>
        <taxon>Sphingobacteriales</taxon>
        <taxon>Sphingobacteriaceae</taxon>
        <taxon>Pedobacter</taxon>
    </lineage>
</organism>
<dbReference type="GO" id="GO:0000155">
    <property type="term" value="F:phosphorelay sensor kinase activity"/>
    <property type="evidence" value="ECO:0007669"/>
    <property type="project" value="InterPro"/>
</dbReference>
<evidence type="ECO:0000313" key="4">
    <source>
        <dbReference type="Proteomes" id="UP000284120"/>
    </source>
</evidence>
<feature type="domain" description="Signal transduction histidine kinase internal region" evidence="2">
    <location>
        <begin position="165"/>
        <end position="244"/>
    </location>
</feature>
<dbReference type="EMBL" id="SAYW01000001">
    <property type="protein sequence ID" value="RWU09864.1"/>
    <property type="molecule type" value="Genomic_DNA"/>
</dbReference>
<reference evidence="3 4" key="1">
    <citation type="submission" date="2018-06" db="EMBL/GenBank/DDBJ databases">
        <title>Pedobacter endophyticus sp. nov., an endophytic bacterium isolated from a leaf of Triticum aestivum.</title>
        <authorList>
            <person name="Zhang L."/>
        </authorList>
    </citation>
    <scope>NUCLEOTIDE SEQUENCE [LARGE SCALE GENOMIC DNA]</scope>
    <source>
        <strain evidence="3 4">CM134L-2</strain>
    </source>
</reference>
<dbReference type="AlphaFoldDB" id="A0A3S3QGW7"/>
<dbReference type="InterPro" id="IPR036890">
    <property type="entry name" value="HATPase_C_sf"/>
</dbReference>
<keyword evidence="3" id="KW-0808">Transferase</keyword>
<name>A0A3S3QGW7_9SPHI</name>
<keyword evidence="4" id="KW-1185">Reference proteome</keyword>
<evidence type="ECO:0000259" key="2">
    <source>
        <dbReference type="Pfam" id="PF06580"/>
    </source>
</evidence>
<protein>
    <submittedName>
        <fullName evidence="3">Histidine kinase</fullName>
    </submittedName>
</protein>
<dbReference type="OrthoDB" id="9792992at2"/>